<dbReference type="PANTHER" id="PTHR47581:SF2">
    <property type="entry name" value="OS09G0431600 PROTEIN"/>
    <property type="match status" value="1"/>
</dbReference>
<feature type="repeat" description="PPR" evidence="3">
    <location>
        <begin position="92"/>
        <end position="122"/>
    </location>
</feature>
<dbReference type="Gene3D" id="3.10.580.10">
    <property type="entry name" value="CBS-domain"/>
    <property type="match status" value="1"/>
</dbReference>
<dbReference type="AlphaFoldDB" id="A0A834TZ90"/>
<sequence>MPSSRMLQIHILSYFHPLHSKSKPLSSLLVPPSSSSSSSSTPIRRRLKSTVTPDKRNLKRLTSRIVQLTRRRQLSQIFEEIEIAKKHYGKLNTIVMNAVMEACVHCGDIDSALRIFDEMAKPESCGVDNVTYATLLKGLGQLQKVDEAFQLLEYVEKGTAPGSPKFSASLIYGLLNAIIEAGESDSAGDLRRANGLLARYGYVLREGGSFPVSVYNLLMKGYINAGIPQDAVNLHKEMLRQGMMPDRLTYNTLILACVKSQKMDAALKFLKAMKGEAQKFTHYNLMPDIVTYTTLLKGFGEAKDLSSVLKIVLEMKSCHDLYIDRTAYTAIVDALLSCGSIKGAQCIFGEILKQAGWNPELRPKPHLYLSMMRAFAFKGDYNVVRNLHKRILPDSSGRILPVVQEEADHLLMEAALNCGQVDVAIETLTRIASKWRSILWTSRGGMVTLRIEAILGFSKSIFSPYLLPQVSPAEPVERFMLPFEAAGPLRGTVQLKEVVMRFFNEAVVPIVDDWGSCIGLLHREDCTQLNASLSTMMRDLPPTVTTTTSVGHVVDLMLEKRYPMVIIVKHTSSYGTTYSSRAVGVFTSEQLYRLISPASESLGPKLSIYRRL</sequence>
<dbReference type="NCBIfam" id="TIGR00756">
    <property type="entry name" value="PPR"/>
    <property type="match status" value="4"/>
</dbReference>
<evidence type="ECO:0000256" key="4">
    <source>
        <dbReference type="SAM" id="MobiDB-lite"/>
    </source>
</evidence>
<feature type="repeat" description="PPR" evidence="3">
    <location>
        <begin position="288"/>
        <end position="318"/>
    </location>
</feature>
<keyword evidence="2" id="KW-0129">CBS domain</keyword>
<feature type="repeat" description="PPR" evidence="3">
    <location>
        <begin position="246"/>
        <end position="280"/>
    </location>
</feature>
<dbReference type="Proteomes" id="UP000634136">
    <property type="component" value="Unassembled WGS sequence"/>
</dbReference>
<accession>A0A834TZ90</accession>
<evidence type="ECO:0000256" key="3">
    <source>
        <dbReference type="PROSITE-ProRule" id="PRU00708"/>
    </source>
</evidence>
<gene>
    <name evidence="6" type="ORF">G2W53_012520</name>
</gene>
<dbReference type="Gene3D" id="1.25.40.10">
    <property type="entry name" value="Tetratricopeptide repeat domain"/>
    <property type="match status" value="3"/>
</dbReference>
<reference evidence="6" key="1">
    <citation type="submission" date="2020-09" db="EMBL/GenBank/DDBJ databases">
        <title>Genome-Enabled Discovery of Anthraquinone Biosynthesis in Senna tora.</title>
        <authorList>
            <person name="Kang S.-H."/>
            <person name="Pandey R.P."/>
            <person name="Lee C.-M."/>
            <person name="Sim J.-S."/>
            <person name="Jeong J.-T."/>
            <person name="Choi B.-S."/>
            <person name="Jung M."/>
            <person name="Ginzburg D."/>
            <person name="Zhao K."/>
            <person name="Won S.Y."/>
            <person name="Oh T.-J."/>
            <person name="Yu Y."/>
            <person name="Kim N.-H."/>
            <person name="Lee O.R."/>
            <person name="Lee T.-H."/>
            <person name="Bashyal P."/>
            <person name="Kim T.-S."/>
            <person name="Lee W.-H."/>
            <person name="Kawkins C."/>
            <person name="Kim C.-K."/>
            <person name="Kim J.S."/>
            <person name="Ahn B.O."/>
            <person name="Rhee S.Y."/>
            <person name="Sohng J.K."/>
        </authorList>
    </citation>
    <scope>NUCLEOTIDE SEQUENCE</scope>
    <source>
        <tissue evidence="6">Leaf</tissue>
    </source>
</reference>
<evidence type="ECO:0000313" key="7">
    <source>
        <dbReference type="Proteomes" id="UP000634136"/>
    </source>
</evidence>
<feature type="repeat" description="PPR" evidence="3">
    <location>
        <begin position="211"/>
        <end position="245"/>
    </location>
</feature>
<dbReference type="PANTHER" id="PTHR47581">
    <property type="entry name" value="OS09G0431600 PROTEIN"/>
    <property type="match status" value="1"/>
</dbReference>
<comment type="caution">
    <text evidence="6">The sequence shown here is derived from an EMBL/GenBank/DDBJ whole genome shotgun (WGS) entry which is preliminary data.</text>
</comment>
<feature type="domain" description="CBS" evidence="5">
    <location>
        <begin position="536"/>
        <end position="602"/>
    </location>
</feature>
<evidence type="ECO:0000313" key="6">
    <source>
        <dbReference type="EMBL" id="KAF7830187.1"/>
    </source>
</evidence>
<dbReference type="InterPro" id="IPR046342">
    <property type="entry name" value="CBS_dom_sf"/>
</dbReference>
<dbReference type="Pfam" id="PF13812">
    <property type="entry name" value="PPR_3"/>
    <property type="match status" value="1"/>
</dbReference>
<dbReference type="InterPro" id="IPR011990">
    <property type="entry name" value="TPR-like_helical_dom_sf"/>
</dbReference>
<dbReference type="EMBL" id="JAAIUW010000005">
    <property type="protein sequence ID" value="KAF7830187.1"/>
    <property type="molecule type" value="Genomic_DNA"/>
</dbReference>
<dbReference type="PROSITE" id="PS51375">
    <property type="entry name" value="PPR"/>
    <property type="match status" value="4"/>
</dbReference>
<protein>
    <submittedName>
        <fullName evidence="6">Pentatricopeptide repeat-containing protein</fullName>
    </submittedName>
</protein>
<evidence type="ECO:0000259" key="5">
    <source>
        <dbReference type="PROSITE" id="PS51371"/>
    </source>
</evidence>
<dbReference type="PROSITE" id="PS51371">
    <property type="entry name" value="CBS"/>
    <property type="match status" value="1"/>
</dbReference>
<organism evidence="6 7">
    <name type="scientific">Senna tora</name>
    <dbReference type="NCBI Taxonomy" id="362788"/>
    <lineage>
        <taxon>Eukaryota</taxon>
        <taxon>Viridiplantae</taxon>
        <taxon>Streptophyta</taxon>
        <taxon>Embryophyta</taxon>
        <taxon>Tracheophyta</taxon>
        <taxon>Spermatophyta</taxon>
        <taxon>Magnoliopsida</taxon>
        <taxon>eudicotyledons</taxon>
        <taxon>Gunneridae</taxon>
        <taxon>Pentapetalae</taxon>
        <taxon>rosids</taxon>
        <taxon>fabids</taxon>
        <taxon>Fabales</taxon>
        <taxon>Fabaceae</taxon>
        <taxon>Caesalpinioideae</taxon>
        <taxon>Cassia clade</taxon>
        <taxon>Senna</taxon>
    </lineage>
</organism>
<keyword evidence="1" id="KW-0677">Repeat</keyword>
<name>A0A834TZ90_9FABA</name>
<keyword evidence="7" id="KW-1185">Reference proteome</keyword>
<evidence type="ECO:0000256" key="1">
    <source>
        <dbReference type="ARBA" id="ARBA00022737"/>
    </source>
</evidence>
<dbReference type="InterPro" id="IPR002885">
    <property type="entry name" value="PPR_rpt"/>
</dbReference>
<evidence type="ECO:0000256" key="2">
    <source>
        <dbReference type="PROSITE-ProRule" id="PRU00703"/>
    </source>
</evidence>
<dbReference type="Pfam" id="PF13041">
    <property type="entry name" value="PPR_2"/>
    <property type="match status" value="2"/>
</dbReference>
<dbReference type="InterPro" id="IPR044781">
    <property type="entry name" value="At5g10690-like"/>
</dbReference>
<dbReference type="InterPro" id="IPR000644">
    <property type="entry name" value="CBS_dom"/>
</dbReference>
<feature type="region of interest" description="Disordered" evidence="4">
    <location>
        <begin position="26"/>
        <end position="51"/>
    </location>
</feature>
<dbReference type="OrthoDB" id="185373at2759"/>
<proteinExistence type="predicted"/>
<dbReference type="SUPFAM" id="SSF54631">
    <property type="entry name" value="CBS-domain pair"/>
    <property type="match status" value="1"/>
</dbReference>
<feature type="compositionally biased region" description="Low complexity" evidence="4">
    <location>
        <begin position="26"/>
        <end position="40"/>
    </location>
</feature>